<comment type="caution">
    <text evidence="2">The sequence shown here is derived from an EMBL/GenBank/DDBJ whole genome shotgun (WGS) entry which is preliminary data.</text>
</comment>
<sequence length="140" mass="14784">MRCSQRYHGRSPPSVAVRRPRVPRLTIRRRFGGSPPRPHPATALAALPAIPWPRPGGLRPVTRPAVGPCRQPAWLAAAAGLPSAIAAASTGAAGRRRAQSAWRGLGGAPTSSWRVRWLPRCGPPPLTVLGETDPVRHGGG</sequence>
<dbReference type="AlphaFoldDB" id="A0A3L6QL79"/>
<dbReference type="EMBL" id="PQIB02000011">
    <property type="protein sequence ID" value="RLM84622.1"/>
    <property type="molecule type" value="Genomic_DNA"/>
</dbReference>
<name>A0A3L6QL79_PANMI</name>
<feature type="region of interest" description="Disordered" evidence="1">
    <location>
        <begin position="1"/>
        <end position="22"/>
    </location>
</feature>
<evidence type="ECO:0000256" key="1">
    <source>
        <dbReference type="SAM" id="MobiDB-lite"/>
    </source>
</evidence>
<proteinExistence type="predicted"/>
<accession>A0A3L6QL79</accession>
<evidence type="ECO:0000313" key="2">
    <source>
        <dbReference type="EMBL" id="RLM84622.1"/>
    </source>
</evidence>
<keyword evidence="3" id="KW-1185">Reference proteome</keyword>
<reference evidence="3" key="1">
    <citation type="journal article" date="2019" name="Nat. Commun.">
        <title>The genome of broomcorn millet.</title>
        <authorList>
            <person name="Zou C."/>
            <person name="Miki D."/>
            <person name="Li D."/>
            <person name="Tang Q."/>
            <person name="Xiao L."/>
            <person name="Rajput S."/>
            <person name="Deng P."/>
            <person name="Jia W."/>
            <person name="Huang R."/>
            <person name="Zhang M."/>
            <person name="Sun Y."/>
            <person name="Hu J."/>
            <person name="Fu X."/>
            <person name="Schnable P.S."/>
            <person name="Li F."/>
            <person name="Zhang H."/>
            <person name="Feng B."/>
            <person name="Zhu X."/>
            <person name="Liu R."/>
            <person name="Schnable J.C."/>
            <person name="Zhu J.-K."/>
            <person name="Zhang H."/>
        </authorList>
    </citation>
    <scope>NUCLEOTIDE SEQUENCE [LARGE SCALE GENOMIC DNA]</scope>
</reference>
<organism evidence="2 3">
    <name type="scientific">Panicum miliaceum</name>
    <name type="common">Proso millet</name>
    <name type="synonym">Broomcorn millet</name>
    <dbReference type="NCBI Taxonomy" id="4540"/>
    <lineage>
        <taxon>Eukaryota</taxon>
        <taxon>Viridiplantae</taxon>
        <taxon>Streptophyta</taxon>
        <taxon>Embryophyta</taxon>
        <taxon>Tracheophyta</taxon>
        <taxon>Spermatophyta</taxon>
        <taxon>Magnoliopsida</taxon>
        <taxon>Liliopsida</taxon>
        <taxon>Poales</taxon>
        <taxon>Poaceae</taxon>
        <taxon>PACMAD clade</taxon>
        <taxon>Panicoideae</taxon>
        <taxon>Panicodae</taxon>
        <taxon>Paniceae</taxon>
        <taxon>Panicinae</taxon>
        <taxon>Panicum</taxon>
        <taxon>Panicum sect. Panicum</taxon>
    </lineage>
</organism>
<dbReference type="Proteomes" id="UP000275267">
    <property type="component" value="Unassembled WGS sequence"/>
</dbReference>
<protein>
    <submittedName>
        <fullName evidence="2">Uncharacterized protein</fullName>
    </submittedName>
</protein>
<evidence type="ECO:0000313" key="3">
    <source>
        <dbReference type="Proteomes" id="UP000275267"/>
    </source>
</evidence>
<gene>
    <name evidence="2" type="ORF">C2845_PM04G28800</name>
</gene>